<reference evidence="11" key="1">
    <citation type="submission" date="2021-01" db="EMBL/GenBank/DDBJ databases">
        <authorList>
            <person name="Corre E."/>
            <person name="Pelletier E."/>
            <person name="Niang G."/>
            <person name="Scheremetjew M."/>
            <person name="Finn R."/>
            <person name="Kale V."/>
            <person name="Holt S."/>
            <person name="Cochrane G."/>
            <person name="Meng A."/>
            <person name="Brown T."/>
            <person name="Cohen L."/>
        </authorList>
    </citation>
    <scope>NUCLEOTIDE SEQUENCE</scope>
    <source>
        <strain evidence="11">CCAP 955/1</strain>
    </source>
</reference>
<dbReference type="PANTHER" id="PTHR43782:SF3">
    <property type="entry name" value="ARGINASE"/>
    <property type="match status" value="1"/>
</dbReference>
<dbReference type="Pfam" id="PF00491">
    <property type="entry name" value="Arginase"/>
    <property type="match status" value="1"/>
</dbReference>
<evidence type="ECO:0000256" key="10">
    <source>
        <dbReference type="RuleBase" id="RU361159"/>
    </source>
</evidence>
<evidence type="ECO:0000256" key="5">
    <source>
        <dbReference type="ARBA" id="ARBA00022723"/>
    </source>
</evidence>
<dbReference type="InterPro" id="IPR006035">
    <property type="entry name" value="Ureohydrolase"/>
</dbReference>
<evidence type="ECO:0000256" key="2">
    <source>
        <dbReference type="ARBA" id="ARBA00012168"/>
    </source>
</evidence>
<keyword evidence="7 10" id="KW-0464">Manganese</keyword>
<name>A0A7S3GVK1_9STRA</name>
<protein>
    <recommendedName>
        <fullName evidence="3 10">Arginase</fullName>
        <ecNumber evidence="2 10">3.5.3.1</ecNumber>
    </recommendedName>
</protein>
<comment type="pathway">
    <text evidence="1">Nitrogen metabolism; urea cycle; L-ornithine and urea from L-arginine: step 1/1.</text>
</comment>
<dbReference type="PANTHER" id="PTHR43782">
    <property type="entry name" value="ARGINASE"/>
    <property type="match status" value="1"/>
</dbReference>
<dbReference type="EMBL" id="HBIC01012878">
    <property type="protein sequence ID" value="CAE0277573.1"/>
    <property type="molecule type" value="Transcribed_RNA"/>
</dbReference>
<comment type="cofactor">
    <cofactor evidence="10">
        <name>Mn(2+)</name>
        <dbReference type="ChEBI" id="CHEBI:29035"/>
    </cofactor>
    <text evidence="10">Binds 2 manganese ions per subunit.</text>
</comment>
<organism evidence="11">
    <name type="scientific">Spumella elongata</name>
    <dbReference type="NCBI Taxonomy" id="89044"/>
    <lineage>
        <taxon>Eukaryota</taxon>
        <taxon>Sar</taxon>
        <taxon>Stramenopiles</taxon>
        <taxon>Ochrophyta</taxon>
        <taxon>Chrysophyceae</taxon>
        <taxon>Chromulinales</taxon>
        <taxon>Chromulinaceae</taxon>
        <taxon>Spumella</taxon>
    </lineage>
</organism>
<keyword evidence="4 10" id="KW-0056">Arginine metabolism</keyword>
<dbReference type="InterPro" id="IPR014033">
    <property type="entry name" value="Arginase"/>
</dbReference>
<keyword evidence="6 10" id="KW-0378">Hydrolase</keyword>
<keyword evidence="5 10" id="KW-0479">Metal-binding</keyword>
<comment type="similarity">
    <text evidence="9 10">Belongs to the arginase family.</text>
</comment>
<evidence type="ECO:0000256" key="9">
    <source>
        <dbReference type="PROSITE-ProRule" id="PRU00742"/>
    </source>
</evidence>
<evidence type="ECO:0000313" key="11">
    <source>
        <dbReference type="EMBL" id="CAE0277573.1"/>
    </source>
</evidence>
<evidence type="ECO:0000256" key="6">
    <source>
        <dbReference type="ARBA" id="ARBA00022801"/>
    </source>
</evidence>
<dbReference type="FunFam" id="3.40.800.10:FF:000012">
    <property type="entry name" value="Arginase"/>
    <property type="match status" value="1"/>
</dbReference>
<dbReference type="EC" id="3.5.3.1" evidence="2 10"/>
<dbReference type="GO" id="GO:0004053">
    <property type="term" value="F:arginase activity"/>
    <property type="evidence" value="ECO:0007669"/>
    <property type="project" value="UniProtKB-EC"/>
</dbReference>
<evidence type="ECO:0000256" key="7">
    <source>
        <dbReference type="ARBA" id="ARBA00023211"/>
    </source>
</evidence>
<evidence type="ECO:0000256" key="3">
    <source>
        <dbReference type="ARBA" id="ARBA00018123"/>
    </source>
</evidence>
<dbReference type="PRINTS" id="PR00116">
    <property type="entry name" value="ARGINASE"/>
</dbReference>
<gene>
    <name evidence="11" type="ORF">SELO1098_LOCUS6403</name>
</gene>
<comment type="catalytic activity">
    <reaction evidence="8 10">
        <text>L-arginine + H2O = urea + L-ornithine</text>
        <dbReference type="Rhea" id="RHEA:20569"/>
        <dbReference type="ChEBI" id="CHEBI:15377"/>
        <dbReference type="ChEBI" id="CHEBI:16199"/>
        <dbReference type="ChEBI" id="CHEBI:32682"/>
        <dbReference type="ChEBI" id="CHEBI:46911"/>
        <dbReference type="EC" id="3.5.3.1"/>
    </reaction>
</comment>
<dbReference type="AlphaFoldDB" id="A0A7S3GVK1"/>
<dbReference type="InterPro" id="IPR023696">
    <property type="entry name" value="Ureohydrolase_dom_sf"/>
</dbReference>
<dbReference type="NCBIfam" id="TIGR01229">
    <property type="entry name" value="rocF_arginase"/>
    <property type="match status" value="1"/>
</dbReference>
<dbReference type="Gene3D" id="3.40.800.10">
    <property type="entry name" value="Ureohydrolase domain"/>
    <property type="match status" value="1"/>
</dbReference>
<dbReference type="SUPFAM" id="SSF52768">
    <property type="entry name" value="Arginase/deacetylase"/>
    <property type="match status" value="1"/>
</dbReference>
<dbReference type="GO" id="GO:0006525">
    <property type="term" value="P:arginine metabolic process"/>
    <property type="evidence" value="ECO:0007669"/>
    <property type="project" value="UniProtKB-KW"/>
</dbReference>
<evidence type="ECO:0000256" key="4">
    <source>
        <dbReference type="ARBA" id="ARBA00022503"/>
    </source>
</evidence>
<dbReference type="GO" id="GO:0005634">
    <property type="term" value="C:nucleus"/>
    <property type="evidence" value="ECO:0007669"/>
    <property type="project" value="TreeGrafter"/>
</dbReference>
<accession>A0A7S3GVK1</accession>
<sequence length="314" mass="34325">MRRTFAVLRKKMSIASIPMNLGQPNMGLDQAPTKIIDGGLKELLGGIGWGVKQLPPLYFDSFDETGLPPVPAGLKAKNCAHVGKGCKAIHDYTLEQCKDGNFPLILGGDHCIAIGTVSAIKQARPNAGIVWVDAHADINNPQRSVSGNMHGMPVAFLLGLVDNAEKLPGFEWFKPRVDPKDVVYIGLRDLDEDEKITIRKLGIKAYSMYDVDRLGVGKIMDETLDYFKDRKDIHLSFDIDAIDPFYAPHTGTAVTGGLTYREGNYICEALFMSGKLTSMELVEVDPAQHLGVEHSKTIDCALTLIGSAMGKRIL</sequence>
<dbReference type="GO" id="GO:0030145">
    <property type="term" value="F:manganese ion binding"/>
    <property type="evidence" value="ECO:0007669"/>
    <property type="project" value="TreeGrafter"/>
</dbReference>
<evidence type="ECO:0000256" key="8">
    <source>
        <dbReference type="ARBA" id="ARBA00047391"/>
    </source>
</evidence>
<proteinExistence type="inferred from homology"/>
<dbReference type="GO" id="GO:0005829">
    <property type="term" value="C:cytosol"/>
    <property type="evidence" value="ECO:0007669"/>
    <property type="project" value="TreeGrafter"/>
</dbReference>
<evidence type="ECO:0000256" key="1">
    <source>
        <dbReference type="ARBA" id="ARBA00005098"/>
    </source>
</evidence>
<dbReference type="CDD" id="cd09989">
    <property type="entry name" value="Arginase"/>
    <property type="match status" value="1"/>
</dbReference>
<dbReference type="PROSITE" id="PS51409">
    <property type="entry name" value="ARGINASE_2"/>
    <property type="match status" value="1"/>
</dbReference>